<dbReference type="RefSeq" id="WP_053997678.1">
    <property type="nucleotide sequence ID" value="NZ_JXMU01000002.1"/>
</dbReference>
<dbReference type="Proteomes" id="UP000038011">
    <property type="component" value="Unassembled WGS sequence"/>
</dbReference>
<sequence length="143" mass="16018">MTDKSLTPFHLAFPVRDLEETRAFYHDVLGCTPGRSSETWTDFSLFGHQMSAHLREDMQPAHSAGSVGNDIVPIPHFGVVLTMTDWKELAARLEAYAHTDWIMKPSLRFEGQAGEQATLFIRDPSGNALEFKGFSSMEQVFAV</sequence>
<feature type="domain" description="VOC" evidence="1">
    <location>
        <begin position="7"/>
        <end position="134"/>
    </location>
</feature>
<keyword evidence="2" id="KW-0560">Oxidoreductase</keyword>
<dbReference type="PANTHER" id="PTHR39434">
    <property type="match status" value="1"/>
</dbReference>
<dbReference type="InterPro" id="IPR029068">
    <property type="entry name" value="Glyas_Bleomycin-R_OHBP_Dase"/>
</dbReference>
<keyword evidence="3" id="KW-1185">Reference proteome</keyword>
<keyword evidence="2" id="KW-0223">Dioxygenase</keyword>
<accession>A0A0M9GPT7</accession>
<reference evidence="2 3" key="1">
    <citation type="submission" date="2015-01" db="EMBL/GenBank/DDBJ databases">
        <title>Ahrensia donghaiensis sp. nov., a novel dimethylsulphoniopropionate-cleavage bacterium isolated from seawater and emended descriptions of the genus Ahrensia and Ahrensia kielensis.</title>
        <authorList>
            <person name="Liu J."/>
        </authorList>
    </citation>
    <scope>NUCLEOTIDE SEQUENCE [LARGE SCALE GENOMIC DNA]</scope>
    <source>
        <strain evidence="2 3">LZD062</strain>
    </source>
</reference>
<dbReference type="InterPro" id="IPR004360">
    <property type="entry name" value="Glyas_Fos-R_dOase_dom"/>
</dbReference>
<organism evidence="2 3">
    <name type="scientific">Ahrensia marina</name>
    <dbReference type="NCBI Taxonomy" id="1514904"/>
    <lineage>
        <taxon>Bacteria</taxon>
        <taxon>Pseudomonadati</taxon>
        <taxon>Pseudomonadota</taxon>
        <taxon>Alphaproteobacteria</taxon>
        <taxon>Hyphomicrobiales</taxon>
        <taxon>Ahrensiaceae</taxon>
        <taxon>Ahrensia</taxon>
    </lineage>
</organism>
<dbReference type="AlphaFoldDB" id="A0A0M9GPT7"/>
<dbReference type="PANTHER" id="PTHR39434:SF1">
    <property type="entry name" value="VOC DOMAIN-CONTAINING PROTEIN"/>
    <property type="match status" value="1"/>
</dbReference>
<name>A0A0M9GPT7_9HYPH</name>
<evidence type="ECO:0000313" key="2">
    <source>
        <dbReference type="EMBL" id="KPB02569.1"/>
    </source>
</evidence>
<evidence type="ECO:0000259" key="1">
    <source>
        <dbReference type="PROSITE" id="PS51819"/>
    </source>
</evidence>
<proteinExistence type="predicted"/>
<dbReference type="SUPFAM" id="SSF54593">
    <property type="entry name" value="Glyoxalase/Bleomycin resistance protein/Dihydroxybiphenyl dioxygenase"/>
    <property type="match status" value="1"/>
</dbReference>
<dbReference type="EMBL" id="JXMU01000002">
    <property type="protein sequence ID" value="KPB02569.1"/>
    <property type="molecule type" value="Genomic_DNA"/>
</dbReference>
<dbReference type="GO" id="GO:0051213">
    <property type="term" value="F:dioxygenase activity"/>
    <property type="evidence" value="ECO:0007669"/>
    <property type="project" value="UniProtKB-KW"/>
</dbReference>
<gene>
    <name evidence="2" type="ORF">SU32_02115</name>
</gene>
<evidence type="ECO:0000313" key="3">
    <source>
        <dbReference type="Proteomes" id="UP000038011"/>
    </source>
</evidence>
<dbReference type="InterPro" id="IPR037523">
    <property type="entry name" value="VOC_core"/>
</dbReference>
<comment type="caution">
    <text evidence="2">The sequence shown here is derived from an EMBL/GenBank/DDBJ whole genome shotgun (WGS) entry which is preliminary data.</text>
</comment>
<dbReference type="Gene3D" id="3.10.180.10">
    <property type="entry name" value="2,3-Dihydroxybiphenyl 1,2-Dioxygenase, domain 1"/>
    <property type="match status" value="1"/>
</dbReference>
<dbReference type="PATRIC" id="fig|1514904.3.peg.1624"/>
<dbReference type="Pfam" id="PF00903">
    <property type="entry name" value="Glyoxalase"/>
    <property type="match status" value="1"/>
</dbReference>
<dbReference type="OrthoDB" id="793940at2"/>
<dbReference type="PROSITE" id="PS51819">
    <property type="entry name" value="VOC"/>
    <property type="match status" value="1"/>
</dbReference>
<dbReference type="STRING" id="1514904.SU32_02115"/>
<protein>
    <submittedName>
        <fullName evidence="2">Dioxygenase</fullName>
    </submittedName>
</protein>